<comment type="caution">
    <text evidence="1">The sequence shown here is derived from an EMBL/GenBank/DDBJ whole genome shotgun (WGS) entry which is preliminary data.</text>
</comment>
<sequence length="160" mass="16970">MASSIFARIGTIKGESRDAKHKDEIEVLSWSWGLAQSGSSGQGGGGGAGKVSFHEFTFTHHVDKASPLLMKVCATGEHLKDATITLRKAGKGQQEYLVITMTDLLVTSVATSVSAEGDATIESVGLAFAKVDLEYKPQKPDGSLDAGVHFTYDLKTRKVG</sequence>
<dbReference type="EMBL" id="RCZM01000002">
    <property type="protein sequence ID" value="TPG18284.1"/>
    <property type="molecule type" value="Genomic_DNA"/>
</dbReference>
<evidence type="ECO:0000313" key="2">
    <source>
        <dbReference type="Proteomes" id="UP000317722"/>
    </source>
</evidence>
<dbReference type="InterPro" id="IPR036624">
    <property type="entry name" value="Hcp1-lik_sf"/>
</dbReference>
<dbReference type="PANTHER" id="PTHR36152">
    <property type="entry name" value="CYTOPLASMIC PROTEIN-RELATED"/>
    <property type="match status" value="1"/>
</dbReference>
<dbReference type="PANTHER" id="PTHR36152:SF5">
    <property type="entry name" value="PROTEIN HCP1"/>
    <property type="match status" value="1"/>
</dbReference>
<proteinExistence type="predicted"/>
<organism evidence="1 2">
    <name type="scientific">Pedococcus bigeumensis</name>
    <dbReference type="NCBI Taxonomy" id="433644"/>
    <lineage>
        <taxon>Bacteria</taxon>
        <taxon>Bacillati</taxon>
        <taxon>Actinomycetota</taxon>
        <taxon>Actinomycetes</taxon>
        <taxon>Micrococcales</taxon>
        <taxon>Intrasporangiaceae</taxon>
        <taxon>Pedococcus</taxon>
    </lineage>
</organism>
<keyword evidence="2" id="KW-1185">Reference proteome</keyword>
<dbReference type="OrthoDB" id="5066999at2"/>
<dbReference type="InterPro" id="IPR053165">
    <property type="entry name" value="HSI-I_assembly_Hcp1"/>
</dbReference>
<dbReference type="NCBIfam" id="TIGR03344">
    <property type="entry name" value="VI_effect_Hcp1"/>
    <property type="match status" value="1"/>
</dbReference>
<gene>
    <name evidence="1" type="ORF">EAH86_07915</name>
</gene>
<evidence type="ECO:0000313" key="1">
    <source>
        <dbReference type="EMBL" id="TPG18284.1"/>
    </source>
</evidence>
<dbReference type="SUPFAM" id="SSF141452">
    <property type="entry name" value="Hcp1-like"/>
    <property type="match status" value="1"/>
</dbReference>
<dbReference type="InterPro" id="IPR008514">
    <property type="entry name" value="T6SS_Hcp"/>
</dbReference>
<protein>
    <submittedName>
        <fullName evidence="1">Type VI secretion system tube protein Hcp</fullName>
    </submittedName>
</protein>
<dbReference type="Pfam" id="PF05638">
    <property type="entry name" value="T6SS_HCP"/>
    <property type="match status" value="1"/>
</dbReference>
<dbReference type="AlphaFoldDB" id="A0A502D041"/>
<name>A0A502D041_9MICO</name>
<dbReference type="Gene3D" id="2.30.110.20">
    <property type="entry name" value="Hcp1-like"/>
    <property type="match status" value="1"/>
</dbReference>
<reference evidence="1 2" key="1">
    <citation type="journal article" date="2019" name="Environ. Microbiol.">
        <title>Species interactions and distinct microbial communities in high Arctic permafrost affected cryosols are associated with the CH4 and CO2 gas fluxes.</title>
        <authorList>
            <person name="Altshuler I."/>
            <person name="Hamel J."/>
            <person name="Turney S."/>
            <person name="Magnuson E."/>
            <person name="Levesque R."/>
            <person name="Greer C."/>
            <person name="Whyte L.G."/>
        </authorList>
    </citation>
    <scope>NUCLEOTIDE SEQUENCE [LARGE SCALE GENOMIC DNA]</scope>
    <source>
        <strain evidence="1 2">S9.3A</strain>
    </source>
</reference>
<accession>A0A502D041</accession>
<dbReference type="RefSeq" id="WP_140738598.1">
    <property type="nucleotide sequence ID" value="NZ_RCZM01000002.1"/>
</dbReference>
<dbReference type="Proteomes" id="UP000317722">
    <property type="component" value="Unassembled WGS sequence"/>
</dbReference>